<reference evidence="4 5" key="2">
    <citation type="journal article" date="2016" name="Environ. Microbiol. Rep.">
        <title>Metagenomic evidence for the presence of phototrophic Gemmatimonadetes bacteria in diverse environments.</title>
        <authorList>
            <person name="Zeng Y."/>
            <person name="Baumbach J."/>
            <person name="Barbosa E.G."/>
            <person name="Azevedo V."/>
            <person name="Zhang C."/>
            <person name="Koblizek M."/>
        </authorList>
    </citation>
    <scope>NUCLEOTIDE SEQUENCE [LARGE SCALE GENOMIC DNA]</scope>
    <source>
        <strain evidence="4 5">AP64</strain>
    </source>
</reference>
<feature type="domain" description="Response regulatory" evidence="2">
    <location>
        <begin position="17"/>
        <end position="131"/>
    </location>
</feature>
<sequence>MTDARLDAVGASSTPLRALIVDDEPLARLNLLRALAAFPRWRVQAACADAESALTEVAREMPHVVFLDIRMPRTSGLVLARRLSEFPAPPLVVFVTAYENYAVAAFELHALDYLIKPFDDARLSMGLQRIESLLDLRAEAAYAVALRGFLADEGPDSPLPTDGVLAGERYLQQFSVKSVGRLDLVRVLDVRWITAAGNYVELHLEGRSLLHRVTLAALEARLDPSVFLRVHRRAIVRRSECKSLSVTGDGTYSLKLMSGARVPVSERYVAHLRDSMAQR</sequence>
<dbReference type="SMART" id="SM00850">
    <property type="entry name" value="LytTR"/>
    <property type="match status" value="1"/>
</dbReference>
<feature type="modified residue" description="4-aspartylphosphate" evidence="1">
    <location>
        <position position="68"/>
    </location>
</feature>
<dbReference type="OrthoDB" id="8889669at2"/>
<protein>
    <submittedName>
        <fullName evidence="4">Uncharacterized protein</fullName>
    </submittedName>
</protein>
<evidence type="ECO:0000313" key="5">
    <source>
        <dbReference type="Proteomes" id="UP000076404"/>
    </source>
</evidence>
<keyword evidence="1" id="KW-0597">Phosphoprotein</keyword>
<dbReference type="GO" id="GO:0003677">
    <property type="term" value="F:DNA binding"/>
    <property type="evidence" value="ECO:0007669"/>
    <property type="project" value="InterPro"/>
</dbReference>
<dbReference type="RefSeq" id="WP_053334606.1">
    <property type="nucleotide sequence ID" value="NZ_CP011454.1"/>
</dbReference>
<dbReference type="eggNOG" id="COG3279">
    <property type="taxonomic scope" value="Bacteria"/>
</dbReference>
<dbReference type="Pfam" id="PF04397">
    <property type="entry name" value="LytTR"/>
    <property type="match status" value="1"/>
</dbReference>
<dbReference type="Gene3D" id="2.40.50.1020">
    <property type="entry name" value="LytTr DNA-binding domain"/>
    <property type="match status" value="1"/>
</dbReference>
<dbReference type="PROSITE" id="PS50930">
    <property type="entry name" value="HTH_LYTTR"/>
    <property type="match status" value="1"/>
</dbReference>
<dbReference type="STRING" id="1379270.GEMMAAP_18875"/>
<dbReference type="Proteomes" id="UP000076404">
    <property type="component" value="Chromosome"/>
</dbReference>
<dbReference type="PANTHER" id="PTHR37299:SF1">
    <property type="entry name" value="STAGE 0 SPORULATION PROTEIN A HOMOLOG"/>
    <property type="match status" value="1"/>
</dbReference>
<dbReference type="InterPro" id="IPR007492">
    <property type="entry name" value="LytTR_DNA-bd_dom"/>
</dbReference>
<dbReference type="PANTHER" id="PTHR37299">
    <property type="entry name" value="TRANSCRIPTIONAL REGULATOR-RELATED"/>
    <property type="match status" value="1"/>
</dbReference>
<accession>A0A143BMK0</accession>
<evidence type="ECO:0000259" key="2">
    <source>
        <dbReference type="PROSITE" id="PS50110"/>
    </source>
</evidence>
<keyword evidence="5" id="KW-1185">Reference proteome</keyword>
<dbReference type="InterPro" id="IPR001789">
    <property type="entry name" value="Sig_transdc_resp-reg_receiver"/>
</dbReference>
<dbReference type="EMBL" id="CP011454">
    <property type="protein sequence ID" value="AMW06287.1"/>
    <property type="molecule type" value="Genomic_DNA"/>
</dbReference>
<feature type="domain" description="HTH LytTR-type" evidence="3">
    <location>
        <begin position="174"/>
        <end position="278"/>
    </location>
</feature>
<dbReference type="Gene3D" id="3.40.50.2300">
    <property type="match status" value="1"/>
</dbReference>
<proteinExistence type="predicted"/>
<dbReference type="InterPro" id="IPR046947">
    <property type="entry name" value="LytR-like"/>
</dbReference>
<dbReference type="InterPro" id="IPR011006">
    <property type="entry name" value="CheY-like_superfamily"/>
</dbReference>
<dbReference type="KEGG" id="gph:GEMMAAP_18875"/>
<dbReference type="AlphaFoldDB" id="A0A143BMK0"/>
<dbReference type="PROSITE" id="PS50110">
    <property type="entry name" value="RESPONSE_REGULATORY"/>
    <property type="match status" value="1"/>
</dbReference>
<organism evidence="4 5">
    <name type="scientific">Gemmatimonas phototrophica</name>
    <dbReference type="NCBI Taxonomy" id="1379270"/>
    <lineage>
        <taxon>Bacteria</taxon>
        <taxon>Pseudomonadati</taxon>
        <taxon>Gemmatimonadota</taxon>
        <taxon>Gemmatimonadia</taxon>
        <taxon>Gemmatimonadales</taxon>
        <taxon>Gemmatimonadaceae</taxon>
        <taxon>Gemmatimonas</taxon>
    </lineage>
</organism>
<dbReference type="SUPFAM" id="SSF52172">
    <property type="entry name" value="CheY-like"/>
    <property type="match status" value="1"/>
</dbReference>
<gene>
    <name evidence="4" type="ORF">GEMMAAP_18875</name>
</gene>
<evidence type="ECO:0000313" key="4">
    <source>
        <dbReference type="EMBL" id="AMW06287.1"/>
    </source>
</evidence>
<dbReference type="Pfam" id="PF00072">
    <property type="entry name" value="Response_reg"/>
    <property type="match status" value="1"/>
</dbReference>
<dbReference type="SMART" id="SM00448">
    <property type="entry name" value="REC"/>
    <property type="match status" value="1"/>
</dbReference>
<dbReference type="GO" id="GO:0000156">
    <property type="term" value="F:phosphorelay response regulator activity"/>
    <property type="evidence" value="ECO:0007669"/>
    <property type="project" value="InterPro"/>
</dbReference>
<name>A0A143BMK0_9BACT</name>
<evidence type="ECO:0000259" key="3">
    <source>
        <dbReference type="PROSITE" id="PS50930"/>
    </source>
</evidence>
<reference evidence="4 5" key="1">
    <citation type="journal article" date="2014" name="Proc. Natl. Acad. Sci. U.S.A.">
        <title>Functional type 2 photosynthetic reaction centers found in the rare bacterial phylum Gemmatimonadetes.</title>
        <authorList>
            <person name="Zeng Y."/>
            <person name="Feng F."/>
            <person name="Medova H."/>
            <person name="Dean J."/>
            <person name="Koblizek M."/>
        </authorList>
    </citation>
    <scope>NUCLEOTIDE SEQUENCE [LARGE SCALE GENOMIC DNA]</scope>
    <source>
        <strain evidence="4 5">AP64</strain>
    </source>
</reference>
<evidence type="ECO:0000256" key="1">
    <source>
        <dbReference type="PROSITE-ProRule" id="PRU00169"/>
    </source>
</evidence>